<reference evidence="3 4" key="1">
    <citation type="journal article" date="2014" name="Int. J. Syst. Evol. Microbiol.">
        <title>Complete genome sequence of Corynebacterium casei LMG S-19264T (=DSM 44701T), isolated from a smear-ripened cheese.</title>
        <authorList>
            <consortium name="US DOE Joint Genome Institute (JGI-PGF)"/>
            <person name="Walter F."/>
            <person name="Albersmeier A."/>
            <person name="Kalinowski J."/>
            <person name="Ruckert C."/>
        </authorList>
    </citation>
    <scope>NUCLEOTIDE SEQUENCE [LARGE SCALE GENOMIC DNA]</scope>
    <source>
        <strain evidence="3 4">CGMCC 1.16330</strain>
    </source>
</reference>
<evidence type="ECO:0000313" key="4">
    <source>
        <dbReference type="Proteomes" id="UP000597507"/>
    </source>
</evidence>
<dbReference type="Proteomes" id="UP000597507">
    <property type="component" value="Unassembled WGS sequence"/>
</dbReference>
<gene>
    <name evidence="3" type="ORF">GCM10010964_00360</name>
</gene>
<feature type="compositionally biased region" description="Low complexity" evidence="1">
    <location>
        <begin position="44"/>
        <end position="73"/>
    </location>
</feature>
<organism evidence="3 4">
    <name type="scientific">Caldovatus sediminis</name>
    <dbReference type="NCBI Taxonomy" id="2041189"/>
    <lineage>
        <taxon>Bacteria</taxon>
        <taxon>Pseudomonadati</taxon>
        <taxon>Pseudomonadota</taxon>
        <taxon>Alphaproteobacteria</taxon>
        <taxon>Acetobacterales</taxon>
        <taxon>Roseomonadaceae</taxon>
        <taxon>Caldovatus</taxon>
    </lineage>
</organism>
<proteinExistence type="predicted"/>
<dbReference type="EMBL" id="BMKS01000001">
    <property type="protein sequence ID" value="GGG15964.1"/>
    <property type="molecule type" value="Genomic_DNA"/>
</dbReference>
<protein>
    <submittedName>
        <fullName evidence="3">Uncharacterized protein</fullName>
    </submittedName>
</protein>
<comment type="caution">
    <text evidence="3">The sequence shown here is derived from an EMBL/GenBank/DDBJ whole genome shotgun (WGS) entry which is preliminary data.</text>
</comment>
<evidence type="ECO:0000256" key="2">
    <source>
        <dbReference type="SAM" id="SignalP"/>
    </source>
</evidence>
<evidence type="ECO:0000256" key="1">
    <source>
        <dbReference type="SAM" id="MobiDB-lite"/>
    </source>
</evidence>
<sequence>MPFRAPRLRAVSACLALCIGTAACDGPNDAAFGPRGTALPPPGLDAAPPAAAEPGLRTAPAGPREPGAAGPAAPRRDLPTRAP</sequence>
<dbReference type="AlphaFoldDB" id="A0A8J3E9Q8"/>
<feature type="chain" id="PRO_5035216046" evidence="2">
    <location>
        <begin position="24"/>
        <end position="83"/>
    </location>
</feature>
<feature type="signal peptide" evidence="2">
    <location>
        <begin position="1"/>
        <end position="23"/>
    </location>
</feature>
<evidence type="ECO:0000313" key="3">
    <source>
        <dbReference type="EMBL" id="GGG15964.1"/>
    </source>
</evidence>
<keyword evidence="2" id="KW-0732">Signal</keyword>
<keyword evidence="4" id="KW-1185">Reference proteome</keyword>
<feature type="compositionally biased region" description="Basic and acidic residues" evidence="1">
    <location>
        <begin position="74"/>
        <end position="83"/>
    </location>
</feature>
<name>A0A8J3E9Q8_9PROT</name>
<feature type="region of interest" description="Disordered" evidence="1">
    <location>
        <begin position="29"/>
        <end position="83"/>
    </location>
</feature>
<accession>A0A8J3E9Q8</accession>
<dbReference type="PROSITE" id="PS51257">
    <property type="entry name" value="PROKAR_LIPOPROTEIN"/>
    <property type="match status" value="1"/>
</dbReference>